<evidence type="ECO:0000256" key="1">
    <source>
        <dbReference type="ARBA" id="ARBA00007664"/>
    </source>
</evidence>
<dbReference type="PANTHER" id="PTHR24276:SF91">
    <property type="entry name" value="AT26814P-RELATED"/>
    <property type="match status" value="1"/>
</dbReference>
<sequence length="249" mass="27351">MFSIFGSVAWLLRLIYYDYAPVSQNSTQLGDFPSQVSIQFLGFHSCGATIIGEQWILTAAHCIDVLLPSVVLKVRANSNSLTDSNSTMHSVVRVRRHPGFVLQDLTSEDIGLVQVDPPFVFGATAQAARLPEQDEELAADEDATTAGWGFLEKGLMSPLLIRGQQQVGSREECFEIFKPEVTLTEAQFCAESLEEANRICTGDSGGPLFVSGKVVGIVSWSANECEDDYPSVYTRVSSFRDWIRDNTGI</sequence>
<organism evidence="8 9">
    <name type="scientific">Cloeon dipterum</name>
    <dbReference type="NCBI Taxonomy" id="197152"/>
    <lineage>
        <taxon>Eukaryota</taxon>
        <taxon>Metazoa</taxon>
        <taxon>Ecdysozoa</taxon>
        <taxon>Arthropoda</taxon>
        <taxon>Hexapoda</taxon>
        <taxon>Insecta</taxon>
        <taxon>Pterygota</taxon>
        <taxon>Palaeoptera</taxon>
        <taxon>Ephemeroptera</taxon>
        <taxon>Pisciforma</taxon>
        <taxon>Baetidae</taxon>
        <taxon>Cloeon</taxon>
    </lineage>
</organism>
<dbReference type="FunFam" id="2.40.10.10:FF:000068">
    <property type="entry name" value="transmembrane protease serine 2"/>
    <property type="match status" value="1"/>
</dbReference>
<evidence type="ECO:0000259" key="7">
    <source>
        <dbReference type="PROSITE" id="PS50240"/>
    </source>
</evidence>
<comment type="similarity">
    <text evidence="1">Belongs to the peptidase S1 family.</text>
</comment>
<feature type="chain" id="PRO_5035753993" description="Peptidase S1 domain-containing protein" evidence="6">
    <location>
        <begin position="18"/>
        <end position="249"/>
    </location>
</feature>
<evidence type="ECO:0000256" key="4">
    <source>
        <dbReference type="ARBA" id="ARBA00022825"/>
    </source>
</evidence>
<evidence type="ECO:0000256" key="2">
    <source>
        <dbReference type="ARBA" id="ARBA00022670"/>
    </source>
</evidence>
<accession>A0A8S1CX66</accession>
<dbReference type="PROSITE" id="PS00134">
    <property type="entry name" value="TRYPSIN_HIS"/>
    <property type="match status" value="1"/>
</dbReference>
<reference evidence="8 9" key="1">
    <citation type="submission" date="2020-04" db="EMBL/GenBank/DDBJ databases">
        <authorList>
            <person name="Alioto T."/>
            <person name="Alioto T."/>
            <person name="Gomez Garrido J."/>
        </authorList>
    </citation>
    <scope>NUCLEOTIDE SEQUENCE [LARGE SCALE GENOMIC DNA]</scope>
</reference>
<dbReference type="InterPro" id="IPR009003">
    <property type="entry name" value="Peptidase_S1_PA"/>
</dbReference>
<dbReference type="OrthoDB" id="10059102at2759"/>
<keyword evidence="6" id="KW-0732">Signal</keyword>
<evidence type="ECO:0000313" key="8">
    <source>
        <dbReference type="EMBL" id="CAB3376010.1"/>
    </source>
</evidence>
<dbReference type="SUPFAM" id="SSF50494">
    <property type="entry name" value="Trypsin-like serine proteases"/>
    <property type="match status" value="1"/>
</dbReference>
<dbReference type="Pfam" id="PF00089">
    <property type="entry name" value="Trypsin"/>
    <property type="match status" value="1"/>
</dbReference>
<dbReference type="InterPro" id="IPR050430">
    <property type="entry name" value="Peptidase_S1"/>
</dbReference>
<dbReference type="PANTHER" id="PTHR24276">
    <property type="entry name" value="POLYSERASE-RELATED"/>
    <property type="match status" value="1"/>
</dbReference>
<dbReference type="Proteomes" id="UP000494165">
    <property type="component" value="Unassembled WGS sequence"/>
</dbReference>
<proteinExistence type="inferred from homology"/>
<dbReference type="CDD" id="cd00190">
    <property type="entry name" value="Tryp_SPc"/>
    <property type="match status" value="1"/>
</dbReference>
<keyword evidence="9" id="KW-1185">Reference proteome</keyword>
<keyword evidence="5" id="KW-1015">Disulfide bond</keyword>
<protein>
    <recommendedName>
        <fullName evidence="7">Peptidase S1 domain-containing protein</fullName>
    </recommendedName>
</protein>
<evidence type="ECO:0000256" key="3">
    <source>
        <dbReference type="ARBA" id="ARBA00022801"/>
    </source>
</evidence>
<dbReference type="InterPro" id="IPR001254">
    <property type="entry name" value="Trypsin_dom"/>
</dbReference>
<gene>
    <name evidence="8" type="ORF">CLODIP_2_CD14199</name>
</gene>
<keyword evidence="4" id="KW-0720">Serine protease</keyword>
<keyword evidence="3" id="KW-0378">Hydrolase</keyword>
<dbReference type="Gene3D" id="2.40.10.10">
    <property type="entry name" value="Trypsin-like serine proteases"/>
    <property type="match status" value="1"/>
</dbReference>
<dbReference type="InterPro" id="IPR001314">
    <property type="entry name" value="Peptidase_S1A"/>
</dbReference>
<feature type="signal peptide" evidence="6">
    <location>
        <begin position="1"/>
        <end position="17"/>
    </location>
</feature>
<dbReference type="SMART" id="SM00020">
    <property type="entry name" value="Tryp_SPc"/>
    <property type="match status" value="1"/>
</dbReference>
<evidence type="ECO:0000256" key="6">
    <source>
        <dbReference type="SAM" id="SignalP"/>
    </source>
</evidence>
<keyword evidence="2" id="KW-0645">Protease</keyword>
<dbReference type="AlphaFoldDB" id="A0A8S1CX66"/>
<feature type="domain" description="Peptidase S1" evidence="7">
    <location>
        <begin position="4"/>
        <end position="248"/>
    </location>
</feature>
<dbReference type="GO" id="GO:0004252">
    <property type="term" value="F:serine-type endopeptidase activity"/>
    <property type="evidence" value="ECO:0007669"/>
    <property type="project" value="InterPro"/>
</dbReference>
<dbReference type="GO" id="GO:0006508">
    <property type="term" value="P:proteolysis"/>
    <property type="evidence" value="ECO:0007669"/>
    <property type="project" value="UniProtKB-KW"/>
</dbReference>
<comment type="caution">
    <text evidence="8">The sequence shown here is derived from an EMBL/GenBank/DDBJ whole genome shotgun (WGS) entry which is preliminary data.</text>
</comment>
<dbReference type="EMBL" id="CADEPI010000122">
    <property type="protein sequence ID" value="CAB3376010.1"/>
    <property type="molecule type" value="Genomic_DNA"/>
</dbReference>
<evidence type="ECO:0000256" key="5">
    <source>
        <dbReference type="ARBA" id="ARBA00023157"/>
    </source>
</evidence>
<dbReference type="PROSITE" id="PS50240">
    <property type="entry name" value="TRYPSIN_DOM"/>
    <property type="match status" value="1"/>
</dbReference>
<name>A0A8S1CX66_9INSE</name>
<evidence type="ECO:0000313" key="9">
    <source>
        <dbReference type="Proteomes" id="UP000494165"/>
    </source>
</evidence>
<dbReference type="InterPro" id="IPR018114">
    <property type="entry name" value="TRYPSIN_HIS"/>
</dbReference>
<dbReference type="PRINTS" id="PR00722">
    <property type="entry name" value="CHYMOTRYPSIN"/>
</dbReference>
<dbReference type="InterPro" id="IPR043504">
    <property type="entry name" value="Peptidase_S1_PA_chymotrypsin"/>
</dbReference>